<dbReference type="Proteomes" id="UP000184170">
    <property type="component" value="Unassembled WGS sequence"/>
</dbReference>
<dbReference type="EMBL" id="FQVA01000001">
    <property type="protein sequence ID" value="SHE52529.1"/>
    <property type="molecule type" value="Genomic_DNA"/>
</dbReference>
<protein>
    <submittedName>
        <fullName evidence="1">DNA polymerase-2</fullName>
    </submittedName>
</protein>
<gene>
    <name evidence="1" type="ORF">SAMN04487965_0078</name>
</gene>
<name>A0A1M4U6Z9_9GAMM</name>
<reference evidence="2" key="1">
    <citation type="submission" date="2016-11" db="EMBL/GenBank/DDBJ databases">
        <authorList>
            <person name="Varghese N."/>
            <person name="Submissions S."/>
        </authorList>
    </citation>
    <scope>NUCLEOTIDE SEQUENCE [LARGE SCALE GENOMIC DNA]</scope>
    <source>
        <strain evidence="2">CGMCC 1.7063</strain>
    </source>
</reference>
<evidence type="ECO:0000313" key="1">
    <source>
        <dbReference type="EMBL" id="SHE52529.1"/>
    </source>
</evidence>
<dbReference type="RefSeq" id="WP_200797165.1">
    <property type="nucleotide sequence ID" value="NZ_FQVA01000001.1"/>
</dbReference>
<evidence type="ECO:0000313" key="2">
    <source>
        <dbReference type="Proteomes" id="UP000184170"/>
    </source>
</evidence>
<sequence length="98" mass="11044">MPLGFLLSRHSFVQRGSTCIHYWLATPEGPAKLVIEGERPVFMVKVADRTQVAEALAGVPYDWEQLDFQTFGREEAAWPTLQREGYARAHVRASSGRP</sequence>
<accession>A0A1M4U6Z9</accession>
<keyword evidence="2" id="KW-1185">Reference proteome</keyword>
<dbReference type="AlphaFoldDB" id="A0A1M4U6Z9"/>
<proteinExistence type="predicted"/>
<organism evidence="1 2">
    <name type="scientific">Microbulbifer donghaiensis</name>
    <dbReference type="NCBI Taxonomy" id="494016"/>
    <lineage>
        <taxon>Bacteria</taxon>
        <taxon>Pseudomonadati</taxon>
        <taxon>Pseudomonadota</taxon>
        <taxon>Gammaproteobacteria</taxon>
        <taxon>Cellvibrionales</taxon>
        <taxon>Microbulbiferaceae</taxon>
        <taxon>Microbulbifer</taxon>
    </lineage>
</organism>
<dbReference type="STRING" id="494016.SAMN04487965_0078"/>